<feature type="signal peptide" evidence="2">
    <location>
        <begin position="1"/>
        <end position="27"/>
    </location>
</feature>
<feature type="chain" id="PRO_5030066938" description="Porin" evidence="2">
    <location>
        <begin position="28"/>
        <end position="464"/>
    </location>
</feature>
<evidence type="ECO:0000313" key="4">
    <source>
        <dbReference type="Proteomes" id="UP000264779"/>
    </source>
</evidence>
<gene>
    <name evidence="3" type="ORF">DEB45_01145</name>
</gene>
<reference evidence="3 4" key="1">
    <citation type="journal article" date="2018" name="Nat. Biotechnol.">
        <title>A standardized bacterial taxonomy based on genome phylogeny substantially revises the tree of life.</title>
        <authorList>
            <person name="Parks D.H."/>
            <person name="Chuvochina M."/>
            <person name="Waite D.W."/>
            <person name="Rinke C."/>
            <person name="Skarshewski A."/>
            <person name="Chaumeil P.A."/>
            <person name="Hugenholtz P."/>
        </authorList>
    </citation>
    <scope>NUCLEOTIDE SEQUENCE [LARGE SCALE GENOMIC DNA]</scope>
    <source>
        <strain evidence="3">UBA11621</strain>
    </source>
</reference>
<dbReference type="EMBL" id="DONK01000015">
    <property type="protein sequence ID" value="HBU49837.1"/>
    <property type="molecule type" value="Genomic_DNA"/>
</dbReference>
<feature type="compositionally biased region" description="Polar residues" evidence="1">
    <location>
        <begin position="35"/>
        <end position="47"/>
    </location>
</feature>
<evidence type="ECO:0008006" key="5">
    <source>
        <dbReference type="Google" id="ProtNLM"/>
    </source>
</evidence>
<accession>A0A358DUF3</accession>
<proteinExistence type="predicted"/>
<evidence type="ECO:0000256" key="2">
    <source>
        <dbReference type="SAM" id="SignalP"/>
    </source>
</evidence>
<protein>
    <recommendedName>
        <fullName evidence="5">Porin</fullName>
    </recommendedName>
</protein>
<keyword evidence="2" id="KW-0732">Signal</keyword>
<name>A0A358DUF3_9ALTE</name>
<dbReference type="AlphaFoldDB" id="A0A358DUF3"/>
<evidence type="ECO:0000313" key="3">
    <source>
        <dbReference type="EMBL" id="HBU49837.1"/>
    </source>
</evidence>
<comment type="caution">
    <text evidence="3">The sequence shown here is derived from an EMBL/GenBank/DDBJ whole genome shotgun (WGS) entry which is preliminary data.</text>
</comment>
<organism evidence="3 4">
    <name type="scientific">Alteromonas australica</name>
    <dbReference type="NCBI Taxonomy" id="589873"/>
    <lineage>
        <taxon>Bacteria</taxon>
        <taxon>Pseudomonadati</taxon>
        <taxon>Pseudomonadota</taxon>
        <taxon>Gammaproteobacteria</taxon>
        <taxon>Alteromonadales</taxon>
        <taxon>Alteromonadaceae</taxon>
        <taxon>Alteromonas/Salinimonas group</taxon>
        <taxon>Alteromonas</taxon>
    </lineage>
</organism>
<evidence type="ECO:0000256" key="1">
    <source>
        <dbReference type="SAM" id="MobiDB-lite"/>
    </source>
</evidence>
<dbReference type="RefSeq" id="WP_052806747.1">
    <property type="nucleotide sequence ID" value="NZ_CAXGHX010000001.1"/>
</dbReference>
<dbReference type="Proteomes" id="UP000264779">
    <property type="component" value="Unassembled WGS sequence"/>
</dbReference>
<sequence length="464" mass="52631">MKRSCWALGLMPLYMAVVGLLPLAVQAQTSSSETAMQNRAVQQEANTSSDSSEWDEVFDDEWDVATDTSSALTISGFLEATQGYRWQSDDAVSTRQTLSDVRARINLDYLLSTSALSFKSDLWFDGVQDKWQAQVRELAWQGNLSGLGEWGNAFDVKIGQQVLTWGTGDYVFLNDLFPKDYPSFFAGRSDEYLKAPSASIKLSGYFSALNIDVVVTPEFEPDIAINGDVFSFFSAQAGQNIAPGFSVSKEHTPNSPELAVRLHRNFNSTQWALYGYRGYYKQPLSTTEQGELLYSRLNVVGASVVMPLYKGIFNAEYAYYHSVDDSRGRNPRIPNSQQRFLLGYNQELAPNLNGGAQWYSEVTQHYSQLMDVAYYPEHEQAQVRHWLTARLTWLALRQTLTINGFLFYSPTDNDGYLKAELRYTPTDNWQFRVGINGFRGRDDDTFWGQFENGSNGYMALRYFY</sequence>
<feature type="region of interest" description="Disordered" evidence="1">
    <location>
        <begin position="35"/>
        <end position="54"/>
    </location>
</feature>